<evidence type="ECO:0000313" key="6">
    <source>
        <dbReference type="Proteomes" id="UP001597079"/>
    </source>
</evidence>
<evidence type="ECO:0000313" key="5">
    <source>
        <dbReference type="EMBL" id="MFD1676230.1"/>
    </source>
</evidence>
<dbReference type="InterPro" id="IPR003439">
    <property type="entry name" value="ABC_transporter-like_ATP-bd"/>
</dbReference>
<name>A0ABW4JKA4_9BACL</name>
<keyword evidence="6" id="KW-1185">Reference proteome</keyword>
<protein>
    <submittedName>
        <fullName evidence="5">Ribosomal protection-like ABC-F family protein</fullName>
    </submittedName>
</protein>
<feature type="domain" description="ABC transporter" evidence="4">
    <location>
        <begin position="5"/>
        <end position="237"/>
    </location>
</feature>
<dbReference type="SMART" id="SM00382">
    <property type="entry name" value="AAA"/>
    <property type="match status" value="2"/>
</dbReference>
<dbReference type="Gene3D" id="3.40.50.300">
    <property type="entry name" value="P-loop containing nucleotide triphosphate hydrolases"/>
    <property type="match status" value="2"/>
</dbReference>
<feature type="domain" description="ABC transporter" evidence="4">
    <location>
        <begin position="327"/>
        <end position="540"/>
    </location>
</feature>
<dbReference type="NCBIfam" id="NF000355">
    <property type="entry name" value="ribo_prot_ABC_F"/>
    <property type="match status" value="1"/>
</dbReference>
<evidence type="ECO:0000256" key="2">
    <source>
        <dbReference type="ARBA" id="ARBA00022840"/>
    </source>
</evidence>
<dbReference type="SUPFAM" id="SSF52540">
    <property type="entry name" value="P-loop containing nucleoside triphosphate hydrolases"/>
    <property type="match status" value="2"/>
</dbReference>
<dbReference type="RefSeq" id="WP_377944174.1">
    <property type="nucleotide sequence ID" value="NZ_JBHUCX010000044.1"/>
</dbReference>
<dbReference type="InterPro" id="IPR051309">
    <property type="entry name" value="ABCF_ATPase"/>
</dbReference>
<sequence length="622" mass="71929">MTMVLKLEHVSKEWQEKPIFTAVDLDISVGERIALIGKNGVGKTSLLSGIMGHTMFNSGIVKRGVPSQDYGWLQQKLSVDPQVKLFDFVFSKIQESLPTSDFNQSGHISETHASLRANIQKQLRRLGLTKDVWDVPYVNLSGGEKTKTQLVLLTLQQPKFLILDEPTNHLDVKSLEWLEHWLCRYPGTVLFVSHDRQFIDHVATATVELTPTGAKRYNGGYTTFCEQRALELETQRALFDKQQQERRQLMESIQTYRNWWAEKAKTRETRDQFDFNRKSTQNKHRNHLRAKEHALERLEQRMVEQPTEEATFRVDLGHPHLQMQTLIRLEQMTFGYDARMLMTDVNLDVRRGERIAVIGQNGIGKTTFLKLLTGDLSPTSGEIKRHPALFIGYLDQELLDVRPTETLLGTISNMPGMTIQRACSALAGYLFESEDWGKCVADLSMGERCRLSLLRMALSEVNVLILDEPTNYLDIQSRETVEACLTNYPGSLVMVSHDRYLIKKIANRVVSIENGRVEHFPGTYDEWLQRRDRKKTGLDIETENRIQQLELRLTQYMTQSSGRRSSRVDNAARSDDGMEILQRIQEIQDELKQLRKKTQKTPRREIEKAKREYRDWITRHGR</sequence>
<evidence type="ECO:0000259" key="4">
    <source>
        <dbReference type="PROSITE" id="PS50893"/>
    </source>
</evidence>
<accession>A0ABW4JKA4</accession>
<evidence type="ECO:0000256" key="3">
    <source>
        <dbReference type="SAM" id="MobiDB-lite"/>
    </source>
</evidence>
<dbReference type="InterPro" id="IPR032781">
    <property type="entry name" value="ABC_tran_Xtn"/>
</dbReference>
<dbReference type="InterPro" id="IPR003593">
    <property type="entry name" value="AAA+_ATPase"/>
</dbReference>
<dbReference type="InterPro" id="IPR027417">
    <property type="entry name" value="P-loop_NTPase"/>
</dbReference>
<organism evidence="5 6">
    <name type="scientific">Alicyclobacillus fodiniaquatilis</name>
    <dbReference type="NCBI Taxonomy" id="1661150"/>
    <lineage>
        <taxon>Bacteria</taxon>
        <taxon>Bacillati</taxon>
        <taxon>Bacillota</taxon>
        <taxon>Bacilli</taxon>
        <taxon>Bacillales</taxon>
        <taxon>Alicyclobacillaceae</taxon>
        <taxon>Alicyclobacillus</taxon>
    </lineage>
</organism>
<feature type="region of interest" description="Disordered" evidence="3">
    <location>
        <begin position="594"/>
        <end position="622"/>
    </location>
</feature>
<dbReference type="PANTHER" id="PTHR42855">
    <property type="entry name" value="ABC TRANSPORTER ATP-BINDING SUBUNIT"/>
    <property type="match status" value="1"/>
</dbReference>
<dbReference type="Pfam" id="PF12848">
    <property type="entry name" value="ABC_tran_Xtn"/>
    <property type="match status" value="1"/>
</dbReference>
<dbReference type="CDD" id="cd03221">
    <property type="entry name" value="ABCF_EF-3"/>
    <property type="match status" value="2"/>
</dbReference>
<keyword evidence="1" id="KW-0547">Nucleotide-binding</keyword>
<dbReference type="PROSITE" id="PS50893">
    <property type="entry name" value="ABC_TRANSPORTER_2"/>
    <property type="match status" value="2"/>
</dbReference>
<evidence type="ECO:0000256" key="1">
    <source>
        <dbReference type="ARBA" id="ARBA00022741"/>
    </source>
</evidence>
<dbReference type="Pfam" id="PF00005">
    <property type="entry name" value="ABC_tran"/>
    <property type="match status" value="2"/>
</dbReference>
<proteinExistence type="predicted"/>
<feature type="compositionally biased region" description="Basic and acidic residues" evidence="3">
    <location>
        <begin position="602"/>
        <end position="622"/>
    </location>
</feature>
<reference evidence="6" key="1">
    <citation type="journal article" date="2019" name="Int. J. Syst. Evol. Microbiol.">
        <title>The Global Catalogue of Microorganisms (GCM) 10K type strain sequencing project: providing services to taxonomists for standard genome sequencing and annotation.</title>
        <authorList>
            <consortium name="The Broad Institute Genomics Platform"/>
            <consortium name="The Broad Institute Genome Sequencing Center for Infectious Disease"/>
            <person name="Wu L."/>
            <person name="Ma J."/>
        </authorList>
    </citation>
    <scope>NUCLEOTIDE SEQUENCE [LARGE SCALE GENOMIC DNA]</scope>
    <source>
        <strain evidence="6">CGMCC 1.12286</strain>
    </source>
</reference>
<dbReference type="PANTHER" id="PTHR42855:SF2">
    <property type="entry name" value="DRUG RESISTANCE ABC TRANSPORTER,ATP-BINDING PROTEIN"/>
    <property type="match status" value="1"/>
</dbReference>
<keyword evidence="2" id="KW-0067">ATP-binding</keyword>
<gene>
    <name evidence="5" type="primary">abc-f</name>
    <name evidence="5" type="ORF">ACFSB2_16115</name>
</gene>
<comment type="caution">
    <text evidence="5">The sequence shown here is derived from an EMBL/GenBank/DDBJ whole genome shotgun (WGS) entry which is preliminary data.</text>
</comment>
<dbReference type="Proteomes" id="UP001597079">
    <property type="component" value="Unassembled WGS sequence"/>
</dbReference>
<dbReference type="EMBL" id="JBHUCX010000044">
    <property type="protein sequence ID" value="MFD1676230.1"/>
    <property type="molecule type" value="Genomic_DNA"/>
</dbReference>